<dbReference type="AlphaFoldDB" id="A0A9Q9F444"/>
<proteinExistence type="predicted"/>
<evidence type="ECO:0000313" key="2">
    <source>
        <dbReference type="EMBL" id="UTO56825.1"/>
    </source>
</evidence>
<evidence type="ECO:0000313" key="4">
    <source>
        <dbReference type="Proteomes" id="UP001059985"/>
    </source>
</evidence>
<dbReference type="RefSeq" id="WP_218194347.1">
    <property type="nucleotide sequence ID" value="NZ_CP054597.1"/>
</dbReference>
<dbReference type="EMBL" id="CP089285">
    <property type="protein sequence ID" value="UTO56825.1"/>
    <property type="molecule type" value="Genomic_DNA"/>
</dbReference>
<protein>
    <submittedName>
        <fullName evidence="1">Uncharacterized protein</fullName>
    </submittedName>
</protein>
<sequence length="131" mass="14995">MMDSHYNSSQDIDPADYLHVGMHLQNINYIHLENNNLKINNAVANIEFNDINSNTNFNVEMDDHTLTIKNAHIVHSMINMYDKNYDAVVTAELEDVQYDKTPITQSINQRNNASFITVIPMAGFLKNLPIN</sequence>
<organism evidence="1 3">
    <name type="scientific">Neoehrlichia mikurensis</name>
    <dbReference type="NCBI Taxonomy" id="89586"/>
    <lineage>
        <taxon>Bacteria</taxon>
        <taxon>Pseudomonadati</taxon>
        <taxon>Pseudomonadota</taxon>
        <taxon>Alphaproteobacteria</taxon>
        <taxon>Rickettsiales</taxon>
        <taxon>Anaplasmataceae</taxon>
        <taxon>Candidatus Neoehrlichia</taxon>
    </lineage>
</organism>
<dbReference type="Proteomes" id="UP001059822">
    <property type="component" value="Chromosome"/>
</dbReference>
<evidence type="ECO:0000313" key="3">
    <source>
        <dbReference type="Proteomes" id="UP001059822"/>
    </source>
</evidence>
<name>A0A9Q9F444_9RICK</name>
<dbReference type="EMBL" id="CP089286">
    <property type="protein sequence ID" value="UTO55909.1"/>
    <property type="molecule type" value="Genomic_DNA"/>
</dbReference>
<evidence type="ECO:0000313" key="1">
    <source>
        <dbReference type="EMBL" id="UTO55909.1"/>
    </source>
</evidence>
<gene>
    <name evidence="2" type="ORF">LUA81_02495</name>
    <name evidence="1" type="ORF">LUA82_02515</name>
</gene>
<accession>A0A9Q9F444</accession>
<dbReference type="Proteomes" id="UP001059985">
    <property type="component" value="Chromosome"/>
</dbReference>
<reference evidence="1" key="1">
    <citation type="journal article" date="2022" name="Microorganisms">
        <title>Assembly and Comparison of Ca. Neoehrlichia mikurensis Genomes.</title>
        <authorList>
            <person name="Azagi T."/>
            <person name="Dirks R.P."/>
            <person name="Yebra-Pimentel E.S."/>
            <person name="Schaap P.J."/>
            <person name="Koehorst J.J."/>
            <person name="Esser H.J."/>
            <person name="Sprong H."/>
        </authorList>
    </citation>
    <scope>NUCLEOTIDE SEQUENCE</scope>
    <source>
        <strain evidence="2">18-2804</strain>
        <strain evidence="1">18-2837</strain>
    </source>
</reference>
<keyword evidence="4" id="KW-1185">Reference proteome</keyword>